<dbReference type="GO" id="GO:0005524">
    <property type="term" value="F:ATP binding"/>
    <property type="evidence" value="ECO:0007669"/>
    <property type="project" value="UniProtKB-UniRule"/>
</dbReference>
<dbReference type="OrthoDB" id="3176171at2759"/>
<feature type="compositionally biased region" description="Acidic residues" evidence="8">
    <location>
        <begin position="800"/>
        <end position="811"/>
    </location>
</feature>
<feature type="binding site" evidence="5">
    <location>
        <begin position="111"/>
        <end position="118"/>
    </location>
    <ligand>
        <name>ATP</name>
        <dbReference type="ChEBI" id="CHEBI:30616"/>
    </ligand>
</feature>
<feature type="compositionally biased region" description="Basic and acidic residues" evidence="8">
    <location>
        <begin position="854"/>
        <end position="879"/>
    </location>
</feature>
<evidence type="ECO:0000313" key="10">
    <source>
        <dbReference type="EMBL" id="OAV89650.1"/>
    </source>
</evidence>
<dbReference type="GO" id="GO:0007018">
    <property type="term" value="P:microtubule-based movement"/>
    <property type="evidence" value="ECO:0007669"/>
    <property type="project" value="InterPro"/>
</dbReference>
<evidence type="ECO:0000256" key="6">
    <source>
        <dbReference type="RuleBase" id="RU000394"/>
    </source>
</evidence>
<accession>A0A180GAK1</accession>
<gene>
    <name evidence="10" type="ORF">PTTG_05239</name>
</gene>
<reference evidence="10" key="2">
    <citation type="submission" date="2016-05" db="EMBL/GenBank/DDBJ databases">
        <title>Comparative analysis highlights variable genome content of wheat rusts and divergence of the mating loci.</title>
        <authorList>
            <person name="Cuomo C.A."/>
            <person name="Bakkeren G."/>
            <person name="Szabo L."/>
            <person name="Khalil H."/>
            <person name="Joly D."/>
            <person name="Goldberg J."/>
            <person name="Young S."/>
            <person name="Zeng Q."/>
            <person name="Fellers J."/>
        </authorList>
    </citation>
    <scope>NUCLEOTIDE SEQUENCE [LARGE SCALE GENOMIC DNA]</scope>
    <source>
        <strain evidence="10">1-1 BBBD Race 1</strain>
    </source>
</reference>
<evidence type="ECO:0000256" key="5">
    <source>
        <dbReference type="PROSITE-ProRule" id="PRU00283"/>
    </source>
</evidence>
<dbReference type="EnsemblFungi" id="PTTG_05239-t43_1">
    <property type="protein sequence ID" value="PTTG_05239-t43_1-p1"/>
    <property type="gene ID" value="PTTG_05239"/>
</dbReference>
<evidence type="ECO:0000256" key="4">
    <source>
        <dbReference type="ARBA" id="ARBA00023175"/>
    </source>
</evidence>
<reference evidence="11 12" key="3">
    <citation type="journal article" date="2017" name="G3 (Bethesda)">
        <title>Comparative analysis highlights variable genome content of wheat rusts and divergence of the mating loci.</title>
        <authorList>
            <person name="Cuomo C.A."/>
            <person name="Bakkeren G."/>
            <person name="Khalil H.B."/>
            <person name="Panwar V."/>
            <person name="Joly D."/>
            <person name="Linning R."/>
            <person name="Sakthikumar S."/>
            <person name="Song X."/>
            <person name="Adiconis X."/>
            <person name="Fan L."/>
            <person name="Goldberg J.M."/>
            <person name="Levin J.Z."/>
            <person name="Young S."/>
            <person name="Zeng Q."/>
            <person name="Anikster Y."/>
            <person name="Bruce M."/>
            <person name="Wang M."/>
            <person name="Yin C."/>
            <person name="McCallum B."/>
            <person name="Szabo L.J."/>
            <person name="Hulbert S."/>
            <person name="Chen X."/>
            <person name="Fellers J.P."/>
        </authorList>
    </citation>
    <scope>NUCLEOTIDE SEQUENCE</scope>
    <source>
        <strain evidence="12">Isolate 1-1 / race 1 (BBBD)</strain>
        <strain evidence="11">isolate 1-1 / race 1 (BBBD)</strain>
    </source>
</reference>
<keyword evidence="3 7" id="KW-0175">Coiled coil</keyword>
<protein>
    <recommendedName>
        <fullName evidence="6">Kinesin-like protein</fullName>
    </recommendedName>
</protein>
<reference evidence="11" key="4">
    <citation type="submission" date="2025-05" db="UniProtKB">
        <authorList>
            <consortium name="EnsemblFungi"/>
        </authorList>
    </citation>
    <scope>IDENTIFICATION</scope>
    <source>
        <strain evidence="11">isolate 1-1 / race 1 (BBBD)</strain>
    </source>
</reference>
<evidence type="ECO:0000256" key="8">
    <source>
        <dbReference type="SAM" id="MobiDB-lite"/>
    </source>
</evidence>
<evidence type="ECO:0000256" key="2">
    <source>
        <dbReference type="ARBA" id="ARBA00022840"/>
    </source>
</evidence>
<keyword evidence="1 5" id="KW-0547">Nucleotide-binding</keyword>
<dbReference type="GO" id="GO:0005874">
    <property type="term" value="C:microtubule"/>
    <property type="evidence" value="ECO:0007669"/>
    <property type="project" value="UniProtKB-KW"/>
</dbReference>
<feature type="compositionally biased region" description="Basic residues" evidence="8">
    <location>
        <begin position="837"/>
        <end position="846"/>
    </location>
</feature>
<dbReference type="InterPro" id="IPR019821">
    <property type="entry name" value="Kinesin_motor_CS"/>
</dbReference>
<dbReference type="PANTHER" id="PTHR47968:SF75">
    <property type="entry name" value="CENTROMERE-ASSOCIATED PROTEIN E"/>
    <property type="match status" value="1"/>
</dbReference>
<organism evidence="10">
    <name type="scientific">Puccinia triticina (isolate 1-1 / race 1 (BBBD))</name>
    <name type="common">Brown leaf rust fungus</name>
    <dbReference type="NCBI Taxonomy" id="630390"/>
    <lineage>
        <taxon>Eukaryota</taxon>
        <taxon>Fungi</taxon>
        <taxon>Dikarya</taxon>
        <taxon>Basidiomycota</taxon>
        <taxon>Pucciniomycotina</taxon>
        <taxon>Pucciniomycetes</taxon>
        <taxon>Pucciniales</taxon>
        <taxon>Pucciniaceae</taxon>
        <taxon>Puccinia</taxon>
    </lineage>
</organism>
<dbReference type="PANTHER" id="PTHR47968">
    <property type="entry name" value="CENTROMERE PROTEIN E"/>
    <property type="match status" value="1"/>
</dbReference>
<dbReference type="InterPro" id="IPR027417">
    <property type="entry name" value="P-loop_NTPase"/>
</dbReference>
<dbReference type="GO" id="GO:0008017">
    <property type="term" value="F:microtubule binding"/>
    <property type="evidence" value="ECO:0007669"/>
    <property type="project" value="InterPro"/>
</dbReference>
<dbReference type="InterPro" id="IPR001752">
    <property type="entry name" value="Kinesin_motor_dom"/>
</dbReference>
<keyword evidence="12" id="KW-1185">Reference proteome</keyword>
<dbReference type="Gene3D" id="3.40.850.10">
    <property type="entry name" value="Kinesin motor domain"/>
    <property type="match status" value="1"/>
</dbReference>
<feature type="compositionally biased region" description="Basic and acidic residues" evidence="8">
    <location>
        <begin position="695"/>
        <end position="750"/>
    </location>
</feature>
<dbReference type="GO" id="GO:0003777">
    <property type="term" value="F:microtubule motor activity"/>
    <property type="evidence" value="ECO:0007669"/>
    <property type="project" value="InterPro"/>
</dbReference>
<dbReference type="EMBL" id="ADAS02000122">
    <property type="protein sequence ID" value="OAV89650.1"/>
    <property type="molecule type" value="Genomic_DNA"/>
</dbReference>
<feature type="region of interest" description="Disordered" evidence="8">
    <location>
        <begin position="564"/>
        <end position="587"/>
    </location>
</feature>
<dbReference type="Pfam" id="PF00225">
    <property type="entry name" value="Kinesin"/>
    <property type="match status" value="2"/>
</dbReference>
<feature type="domain" description="Kinesin motor" evidence="9">
    <location>
        <begin position="6"/>
        <end position="446"/>
    </location>
</feature>
<feature type="region of interest" description="Disordered" evidence="8">
    <location>
        <begin position="669"/>
        <end position="988"/>
    </location>
</feature>
<feature type="compositionally biased region" description="Polar residues" evidence="8">
    <location>
        <begin position="681"/>
        <end position="691"/>
    </location>
</feature>
<reference evidence="10" key="1">
    <citation type="submission" date="2009-11" db="EMBL/GenBank/DDBJ databases">
        <authorList>
            <consortium name="The Broad Institute Genome Sequencing Platform"/>
            <person name="Ward D."/>
            <person name="Feldgarden M."/>
            <person name="Earl A."/>
            <person name="Young S.K."/>
            <person name="Zeng Q."/>
            <person name="Koehrsen M."/>
            <person name="Alvarado L."/>
            <person name="Berlin A."/>
            <person name="Bochicchio J."/>
            <person name="Borenstein D."/>
            <person name="Chapman S.B."/>
            <person name="Chen Z."/>
            <person name="Engels R."/>
            <person name="Freedman E."/>
            <person name="Gellesch M."/>
            <person name="Goldberg J."/>
            <person name="Griggs A."/>
            <person name="Gujja S."/>
            <person name="Heilman E."/>
            <person name="Heiman D."/>
            <person name="Hepburn T."/>
            <person name="Howarth C."/>
            <person name="Jen D."/>
            <person name="Larson L."/>
            <person name="Lewis B."/>
            <person name="Mehta T."/>
            <person name="Park D."/>
            <person name="Pearson M."/>
            <person name="Roberts A."/>
            <person name="Saif S."/>
            <person name="Shea T."/>
            <person name="Shenoy N."/>
            <person name="Sisk P."/>
            <person name="Stolte C."/>
            <person name="Sykes S."/>
            <person name="Thomson T."/>
            <person name="Walk T."/>
            <person name="White J."/>
            <person name="Yandava C."/>
            <person name="Izard J."/>
            <person name="Baranova O.V."/>
            <person name="Blanton J.M."/>
            <person name="Tanner A.C."/>
            <person name="Dewhirst F.E."/>
            <person name="Haas B."/>
            <person name="Nusbaum C."/>
            <person name="Birren B."/>
        </authorList>
    </citation>
    <scope>NUCLEOTIDE SEQUENCE [LARGE SCALE GENOMIC DNA]</scope>
    <source>
        <strain evidence="10">1-1 BBBD Race 1</strain>
    </source>
</reference>
<sequence>MADPENVKAIVRLRPPLQIIQPLDSSASEPHYVPRLQPRLYSLHSPSEHSPPSCPYTLQPENASICAGGSWFTFDGVHPPSASTAEIYQSHIASMIQDAVAGYNSTLFAYGATGSGKSYSMIGSEKEDGIMQRAIEDVFDLIEQDQDREYVVRASYLEIYNEQLRDLLATDRPPPNGSAHPNIPKVHEDRQGRIFVRPLVSTPCADSEEVMRLLLSGESRRRVERTEWNLHSSRSHTIFSLTLESRPVNGPAGFPITSSTMRQVTRQSSRSQLRSDLESPSLPTPPQPSSSTFEVFLGTGIGKMPITPSVTRFKSSTASSKSSGHIPDGSIRISQLNLVDLAGSEKLTDNEARNKEASYIKKSLLALQSVVSSLTELGTSTSSSNQSNNKQRLMHVPYRNSQLTRLLQTSLSGNAKVAFLCTISPDPDCEVETLSTLRFAAGAKKVETRAEMGQVVDRATLLEALESKVLELEAALMTNADYTEALERERDEAIERADGAEKICDDYESKLAELQTLRTPLKEQHDHLKRLILTGSPRSSYATANTLELHTTNQNTTNSLIRKKSIGTKRPSRLSEAATGPATDSPTKRVGWKELFFDVHPSDEAANKNAQLVQDSESADKSEKINELNLTVAKLEATLAEAEDTHLGEISELRAEVAALEEQLLQLQRTVDERDPPAGSTLKSHTDSNLDNELETLRRTSGEKVEALESEVKEQQDRISELESKLRESEASSERVRSETDRERKEHERQLSLQSQLIATLEQKLRESSRLAVAGVRGHDDGDEDGMRRYSEVTVNGEIDREEEDEEDEGVEGGGHQSAGSKTKKTSKSRSNSIRSKSARAKKQNGRPRSGSRSVDHSKRGEAPEDLNIRREGSSDHVRFAQSSQPVPPSSKPSVVIGDGGAASSQPRKRTTSQRAANQNLHLGHPPSPLRHQHHFSLDASPGHSAAGRTKDQAGHNAQPDRPLDNLPVRRSARNNQSHKKVLSVVEN</sequence>
<feature type="compositionally biased region" description="Basic residues" evidence="8">
    <location>
        <begin position="971"/>
        <end position="982"/>
    </location>
</feature>
<feature type="compositionally biased region" description="Low complexity" evidence="8">
    <location>
        <begin position="257"/>
        <end position="274"/>
    </location>
</feature>
<evidence type="ECO:0000313" key="11">
    <source>
        <dbReference type="EnsemblFungi" id="PTTG_05239-t43_1-p1"/>
    </source>
</evidence>
<dbReference type="Proteomes" id="UP000005240">
    <property type="component" value="Unassembled WGS sequence"/>
</dbReference>
<name>A0A180GAK1_PUCT1</name>
<comment type="similarity">
    <text evidence="5 6">Belongs to the TRAFAC class myosin-kinesin ATPase superfamily. Kinesin family.</text>
</comment>
<evidence type="ECO:0000256" key="3">
    <source>
        <dbReference type="ARBA" id="ARBA00023054"/>
    </source>
</evidence>
<evidence type="ECO:0000313" key="12">
    <source>
        <dbReference type="Proteomes" id="UP000005240"/>
    </source>
</evidence>
<dbReference type="STRING" id="630390.A0A180GAK1"/>
<feature type="region of interest" description="Disordered" evidence="8">
    <location>
        <begin position="249"/>
        <end position="293"/>
    </location>
</feature>
<keyword evidence="6" id="KW-0493">Microtubule</keyword>
<feature type="compositionally biased region" description="Basic and acidic residues" evidence="8">
    <location>
        <begin position="777"/>
        <end position="791"/>
    </location>
</feature>
<dbReference type="InterPro" id="IPR027640">
    <property type="entry name" value="Kinesin-like_fam"/>
</dbReference>
<evidence type="ECO:0000256" key="1">
    <source>
        <dbReference type="ARBA" id="ARBA00022741"/>
    </source>
</evidence>
<evidence type="ECO:0000256" key="7">
    <source>
        <dbReference type="SAM" id="Coils"/>
    </source>
</evidence>
<evidence type="ECO:0000259" key="9">
    <source>
        <dbReference type="PROSITE" id="PS50067"/>
    </source>
</evidence>
<dbReference type="AlphaFoldDB" id="A0A180GAK1"/>
<dbReference type="VEuPathDB" id="FungiDB:PTTG_05239"/>
<keyword evidence="4 5" id="KW-0505">Motor protein</keyword>
<dbReference type="PROSITE" id="PS00411">
    <property type="entry name" value="KINESIN_MOTOR_1"/>
    <property type="match status" value="1"/>
</dbReference>
<dbReference type="PRINTS" id="PR00380">
    <property type="entry name" value="KINESINHEAVY"/>
</dbReference>
<dbReference type="SMART" id="SM00129">
    <property type="entry name" value="KISc"/>
    <property type="match status" value="1"/>
</dbReference>
<dbReference type="InterPro" id="IPR036961">
    <property type="entry name" value="Kinesin_motor_dom_sf"/>
</dbReference>
<proteinExistence type="inferred from homology"/>
<feature type="coiled-coil region" evidence="7">
    <location>
        <begin position="472"/>
        <end position="517"/>
    </location>
</feature>
<keyword evidence="2 5" id="KW-0067">ATP-binding</keyword>
<dbReference type="SUPFAM" id="SSF52540">
    <property type="entry name" value="P-loop containing nucleoside triphosphate hydrolases"/>
    <property type="match status" value="1"/>
</dbReference>
<dbReference type="PROSITE" id="PS50067">
    <property type="entry name" value="KINESIN_MOTOR_2"/>
    <property type="match status" value="1"/>
</dbReference>